<gene>
    <name evidence="2" type="ORF">K1718_18790</name>
</gene>
<evidence type="ECO:0000313" key="3">
    <source>
        <dbReference type="Proteomes" id="UP001209803"/>
    </source>
</evidence>
<protein>
    <submittedName>
        <fullName evidence="2">DUF6163 family protein</fullName>
    </submittedName>
</protein>
<keyword evidence="1" id="KW-0812">Transmembrane</keyword>
<reference evidence="2 3" key="1">
    <citation type="submission" date="2023-03" db="EMBL/GenBank/DDBJ databases">
        <title>Roseibium porphyridii sp. nov. and Roseibium rhodosorbium sp. nov. isolated from marine algae, Porphyridium cruentum and Rhodosorus marinus, respectively.</title>
        <authorList>
            <person name="Lee M.W."/>
            <person name="Choi B.J."/>
            <person name="Lee J.K."/>
            <person name="Choi D.G."/>
            <person name="Baek J.H."/>
            <person name="Bayburt H."/>
            <person name="Kim J.M."/>
            <person name="Han D.M."/>
            <person name="Kim K.H."/>
            <person name="Jeon C.O."/>
        </authorList>
    </citation>
    <scope>NUCLEOTIDE SEQUENCE [LARGE SCALE GENOMIC DNA]</scope>
    <source>
        <strain evidence="2 3">KMA01</strain>
    </source>
</reference>
<accession>A0ABY8F2G2</accession>
<evidence type="ECO:0000313" key="2">
    <source>
        <dbReference type="EMBL" id="WFE88202.1"/>
    </source>
</evidence>
<name>A0ABY8F2G2_9HYPH</name>
<dbReference type="EMBL" id="CP120863">
    <property type="protein sequence ID" value="WFE88202.1"/>
    <property type="molecule type" value="Genomic_DNA"/>
</dbReference>
<dbReference type="Pfam" id="PF19660">
    <property type="entry name" value="DUF6163"/>
    <property type="match status" value="1"/>
</dbReference>
<feature type="transmembrane region" description="Helical" evidence="1">
    <location>
        <begin position="21"/>
        <end position="45"/>
    </location>
</feature>
<feature type="transmembrane region" description="Helical" evidence="1">
    <location>
        <begin position="113"/>
        <end position="131"/>
    </location>
</feature>
<keyword evidence="3" id="KW-1185">Reference proteome</keyword>
<keyword evidence="1" id="KW-0472">Membrane</keyword>
<organism evidence="2 3">
    <name type="scientific">Roseibium porphyridii</name>
    <dbReference type="NCBI Taxonomy" id="2866279"/>
    <lineage>
        <taxon>Bacteria</taxon>
        <taxon>Pseudomonadati</taxon>
        <taxon>Pseudomonadota</taxon>
        <taxon>Alphaproteobacteria</taxon>
        <taxon>Hyphomicrobiales</taxon>
        <taxon>Stappiaceae</taxon>
        <taxon>Roseibium</taxon>
    </lineage>
</organism>
<dbReference type="InterPro" id="IPR046161">
    <property type="entry name" value="DUF6163"/>
</dbReference>
<feature type="transmembrane region" description="Helical" evidence="1">
    <location>
        <begin position="57"/>
        <end position="81"/>
    </location>
</feature>
<dbReference type="Proteomes" id="UP001209803">
    <property type="component" value="Chromosome"/>
</dbReference>
<sequence>MITSFQDLIDSRPPWSTLLILYLRGIAIILIGGGVIYWARIIGIVEWRGLWFWEMPIALQGAIVFFAVLDLVAATGLWLTVSWGTVMWLFRCFCQIVMHTAFSDLYGRRPYEIAFYLLTIAVYVALHYLTIKENREAAGRPAETGT</sequence>
<evidence type="ECO:0000256" key="1">
    <source>
        <dbReference type="SAM" id="Phobius"/>
    </source>
</evidence>
<proteinExistence type="predicted"/>
<keyword evidence="1" id="KW-1133">Transmembrane helix</keyword>
<dbReference type="RefSeq" id="WP_152502413.1">
    <property type="nucleotide sequence ID" value="NZ_CP120863.1"/>
</dbReference>
<feature type="transmembrane region" description="Helical" evidence="1">
    <location>
        <begin position="88"/>
        <end position="107"/>
    </location>
</feature>